<keyword evidence="1 7" id="KW-0479">Metal-binding</keyword>
<dbReference type="GeneID" id="105223122"/>
<feature type="compositionally biased region" description="Basic and acidic residues" evidence="9">
    <location>
        <begin position="404"/>
        <end position="415"/>
    </location>
</feature>
<dbReference type="OrthoDB" id="75923at2759"/>
<dbReference type="FunCoup" id="A0A6I9V8A5">
    <property type="interactions" value="244"/>
</dbReference>
<evidence type="ECO:0000256" key="8">
    <source>
        <dbReference type="SAM" id="Coils"/>
    </source>
</evidence>
<dbReference type="InterPro" id="IPR012677">
    <property type="entry name" value="Nucleotide-bd_a/b_plait_sf"/>
</dbReference>
<feature type="region of interest" description="Disordered" evidence="9">
    <location>
        <begin position="1"/>
        <end position="26"/>
    </location>
</feature>
<dbReference type="SMART" id="SM00356">
    <property type="entry name" value="ZnF_C3H1"/>
    <property type="match status" value="2"/>
</dbReference>
<dbReference type="SUPFAM" id="SSF54928">
    <property type="entry name" value="RNA-binding domain, RBD"/>
    <property type="match status" value="1"/>
</dbReference>
<feature type="coiled-coil region" evidence="8">
    <location>
        <begin position="102"/>
        <end position="129"/>
    </location>
</feature>
<keyword evidence="13" id="KW-0687">Ribonucleoprotein</keyword>
<reference evidence="13" key="2">
    <citation type="submission" date="2025-08" db="UniProtKB">
        <authorList>
            <consortium name="RefSeq"/>
        </authorList>
    </citation>
    <scope>IDENTIFICATION</scope>
    <source>
        <tissue evidence="13">Adult</tissue>
    </source>
</reference>
<dbReference type="GO" id="GO:0008270">
    <property type="term" value="F:zinc ion binding"/>
    <property type="evidence" value="ECO:0007669"/>
    <property type="project" value="UniProtKB-KW"/>
</dbReference>
<accession>A0A6I9V8A5</accession>
<dbReference type="InParanoid" id="A0A6I9V8A5"/>
<dbReference type="InterPro" id="IPR035979">
    <property type="entry name" value="RBD_domain_sf"/>
</dbReference>
<dbReference type="GO" id="GO:0000398">
    <property type="term" value="P:mRNA splicing, via spliceosome"/>
    <property type="evidence" value="ECO:0007669"/>
    <property type="project" value="InterPro"/>
</dbReference>
<protein>
    <submittedName>
        <fullName evidence="13">U2 small nuclear ribonucleoprotein auxiliary factor 35 kDa subunit-related protein 1 isoform X1</fullName>
    </submittedName>
</protein>
<feature type="compositionally biased region" description="Basic and acidic residues" evidence="9">
    <location>
        <begin position="498"/>
        <end position="531"/>
    </location>
</feature>
<feature type="domain" description="RRM" evidence="10">
    <location>
        <begin position="219"/>
        <end position="300"/>
    </location>
</feature>
<feature type="zinc finger region" description="C3H1-type" evidence="7">
    <location>
        <begin position="160"/>
        <end position="188"/>
    </location>
</feature>
<gene>
    <name evidence="13" type="primary">LOC105223122</name>
</gene>
<evidence type="ECO:0000256" key="4">
    <source>
        <dbReference type="ARBA" id="ARBA00022833"/>
    </source>
</evidence>
<dbReference type="KEGG" id="bdr:105223122"/>
<dbReference type="RefSeq" id="XP_011199052.2">
    <property type="nucleotide sequence ID" value="XM_011200750.4"/>
</dbReference>
<reference evidence="12" key="1">
    <citation type="submission" date="2025-05" db="UniProtKB">
        <authorList>
            <consortium name="RefSeq"/>
        </authorList>
    </citation>
    <scope>NUCLEOTIDE SEQUENCE [LARGE SCALE GENOMIC DNA]</scope>
</reference>
<keyword evidence="12" id="KW-1185">Reference proteome</keyword>
<name>A0A6I9V8A5_BACDO</name>
<dbReference type="PRINTS" id="PR01848">
    <property type="entry name" value="U2AUXFACTOR"/>
</dbReference>
<dbReference type="GO" id="GO:0089701">
    <property type="term" value="C:U2AF complex"/>
    <property type="evidence" value="ECO:0007669"/>
    <property type="project" value="InterPro"/>
</dbReference>
<dbReference type="PROSITE" id="PS50103">
    <property type="entry name" value="ZF_C3H1"/>
    <property type="match status" value="1"/>
</dbReference>
<dbReference type="Gene3D" id="3.30.70.330">
    <property type="match status" value="1"/>
</dbReference>
<evidence type="ECO:0000256" key="6">
    <source>
        <dbReference type="PROSITE-ProRule" id="PRU00176"/>
    </source>
</evidence>
<dbReference type="AlphaFoldDB" id="A0A6I9V8A5"/>
<dbReference type="GO" id="GO:0003723">
    <property type="term" value="F:RNA binding"/>
    <property type="evidence" value="ECO:0007669"/>
    <property type="project" value="UniProtKB-UniRule"/>
</dbReference>
<evidence type="ECO:0000259" key="10">
    <source>
        <dbReference type="PROSITE" id="PS50102"/>
    </source>
</evidence>
<evidence type="ECO:0000313" key="12">
    <source>
        <dbReference type="Proteomes" id="UP001652620"/>
    </source>
</evidence>
<dbReference type="PROSITE" id="PS50102">
    <property type="entry name" value="RRM"/>
    <property type="match status" value="1"/>
</dbReference>
<evidence type="ECO:0000259" key="11">
    <source>
        <dbReference type="PROSITE" id="PS50103"/>
    </source>
</evidence>
<feature type="compositionally biased region" description="Low complexity" evidence="9">
    <location>
        <begin position="470"/>
        <end position="482"/>
    </location>
</feature>
<feature type="domain" description="C3H1-type" evidence="11">
    <location>
        <begin position="160"/>
        <end position="188"/>
    </location>
</feature>
<organism evidence="12 13">
    <name type="scientific">Bactrocera dorsalis</name>
    <name type="common">Oriental fruit fly</name>
    <name type="synonym">Dacus dorsalis</name>
    <dbReference type="NCBI Taxonomy" id="27457"/>
    <lineage>
        <taxon>Eukaryota</taxon>
        <taxon>Metazoa</taxon>
        <taxon>Ecdysozoa</taxon>
        <taxon>Arthropoda</taxon>
        <taxon>Hexapoda</taxon>
        <taxon>Insecta</taxon>
        <taxon>Pterygota</taxon>
        <taxon>Neoptera</taxon>
        <taxon>Endopterygota</taxon>
        <taxon>Diptera</taxon>
        <taxon>Brachycera</taxon>
        <taxon>Muscomorpha</taxon>
        <taxon>Tephritoidea</taxon>
        <taxon>Tephritidae</taxon>
        <taxon>Bactrocera</taxon>
        <taxon>Bactrocera</taxon>
    </lineage>
</organism>
<dbReference type="InterPro" id="IPR000504">
    <property type="entry name" value="RRM_dom"/>
</dbReference>
<keyword evidence="4 7" id="KW-0862">Zinc</keyword>
<dbReference type="GO" id="GO:1990904">
    <property type="term" value="C:ribonucleoprotein complex"/>
    <property type="evidence" value="ECO:0007669"/>
    <property type="project" value="UniProtKB-KW"/>
</dbReference>
<sequence length="531" mass="62431">MPGKRRPWRKELKKQQRKRKRRNAAITRDRLLEEEEARKLKDCAYQQFLQQQALLEAQKLREIERLHDAEEEAWLRRDLLAHRQFRLQQQQRAAAEDAIRVKQEKELIAKLAEEQRRRDEREKREAAAAAEFEHMMKCMETFLNNGGEPPAELRRMVESRPGQKLCALYERTNCCRYGPSCINNHRRPLLSNIIVVRHFFMHPLLEEENEHQEYANADGNLELSEQDLFEAYNEFFEDVVPEFEEFGYIQNFRAIRNILRHLRGHVFVEYIEERSALKAFIKLQGRYYAGKQLNVEFANIQTWRSAICGLSHSRKCLNGNKCHYLHLLNNPDNKYNTPMVINRTPTIKAYMATPLLSWNAVTASDVKQSSRNWRWSESPEVEVSAARDAPETNNTETNNTKRRCSSEVKDIDHMNAEQTSGKSHGDKKHKRKKHKHERDKAHKKHKRKRAHSSDSVDSDDEHRGKRQSKQKSQNSRSSSSCSTYNDDSGKHRRSTVKAHKEIMNKDESQSRSKARDKSSSKTEERKKSTIS</sequence>
<feature type="compositionally biased region" description="Basic residues" evidence="9">
    <location>
        <begin position="425"/>
        <end position="450"/>
    </location>
</feature>
<dbReference type="PANTHER" id="PTHR12620">
    <property type="entry name" value="U2 SNRNP AUXILIARY FACTOR, SMALL SUBUNIT"/>
    <property type="match status" value="1"/>
</dbReference>
<evidence type="ECO:0000256" key="3">
    <source>
        <dbReference type="ARBA" id="ARBA00022771"/>
    </source>
</evidence>
<dbReference type="InterPro" id="IPR009145">
    <property type="entry name" value="U2AF_small"/>
</dbReference>
<evidence type="ECO:0000313" key="13">
    <source>
        <dbReference type="RefSeq" id="XP_011199052.2"/>
    </source>
</evidence>
<evidence type="ECO:0000256" key="9">
    <source>
        <dbReference type="SAM" id="MobiDB-lite"/>
    </source>
</evidence>
<evidence type="ECO:0000256" key="5">
    <source>
        <dbReference type="ARBA" id="ARBA00022884"/>
    </source>
</evidence>
<proteinExistence type="predicted"/>
<keyword evidence="8" id="KW-0175">Coiled coil</keyword>
<evidence type="ECO:0000256" key="2">
    <source>
        <dbReference type="ARBA" id="ARBA00022737"/>
    </source>
</evidence>
<dbReference type="InterPro" id="IPR000571">
    <property type="entry name" value="Znf_CCCH"/>
</dbReference>
<keyword evidence="5 6" id="KW-0694">RNA-binding</keyword>
<keyword evidence="3 7" id="KW-0863">Zinc-finger</keyword>
<dbReference type="Proteomes" id="UP001652620">
    <property type="component" value="Chromosome 1"/>
</dbReference>
<keyword evidence="2" id="KW-0677">Repeat</keyword>
<evidence type="ECO:0000256" key="7">
    <source>
        <dbReference type="PROSITE-ProRule" id="PRU00723"/>
    </source>
</evidence>
<dbReference type="Pfam" id="PF00076">
    <property type="entry name" value="RRM_1"/>
    <property type="match status" value="1"/>
</dbReference>
<feature type="region of interest" description="Disordered" evidence="9">
    <location>
        <begin position="369"/>
        <end position="531"/>
    </location>
</feature>
<evidence type="ECO:0000256" key="1">
    <source>
        <dbReference type="ARBA" id="ARBA00022723"/>
    </source>
</evidence>